<reference evidence="5 6" key="1">
    <citation type="submission" date="2021-09" db="EMBL/GenBank/DDBJ databases">
        <title>Genomic insights and catalytic innovation underlie evolution of tropane alkaloids biosynthesis.</title>
        <authorList>
            <person name="Wang Y.-J."/>
            <person name="Tian T."/>
            <person name="Huang J.-P."/>
            <person name="Huang S.-X."/>
        </authorList>
    </citation>
    <scope>NUCLEOTIDE SEQUENCE [LARGE SCALE GENOMIC DNA]</scope>
    <source>
        <strain evidence="5">KIB-2018</strain>
        <tissue evidence="5">Leaf</tissue>
    </source>
</reference>
<evidence type="ECO:0000259" key="4">
    <source>
        <dbReference type="SMART" id="SM00831"/>
    </source>
</evidence>
<protein>
    <recommendedName>
        <fullName evidence="4">Cation-transporting P-type ATPase N-terminal domain-containing protein</fullName>
    </recommendedName>
</protein>
<dbReference type="Gene3D" id="1.20.1110.10">
    <property type="entry name" value="Calcium-transporting ATPase, transmembrane domain"/>
    <property type="match status" value="2"/>
</dbReference>
<dbReference type="Proteomes" id="UP001159364">
    <property type="component" value="Linkage Group LG08"/>
</dbReference>
<keyword evidence="3" id="KW-0812">Transmembrane</keyword>
<dbReference type="SUPFAM" id="SSF81665">
    <property type="entry name" value="Calcium ATPase, transmembrane domain M"/>
    <property type="match status" value="1"/>
</dbReference>
<feature type="transmembrane region" description="Helical" evidence="3">
    <location>
        <begin position="138"/>
        <end position="157"/>
    </location>
</feature>
<organism evidence="5 6">
    <name type="scientific">Erythroxylum novogranatense</name>
    <dbReference type="NCBI Taxonomy" id="1862640"/>
    <lineage>
        <taxon>Eukaryota</taxon>
        <taxon>Viridiplantae</taxon>
        <taxon>Streptophyta</taxon>
        <taxon>Embryophyta</taxon>
        <taxon>Tracheophyta</taxon>
        <taxon>Spermatophyta</taxon>
        <taxon>Magnoliopsida</taxon>
        <taxon>eudicotyledons</taxon>
        <taxon>Gunneridae</taxon>
        <taxon>Pentapetalae</taxon>
        <taxon>rosids</taxon>
        <taxon>fabids</taxon>
        <taxon>Malpighiales</taxon>
        <taxon>Erythroxylaceae</taxon>
        <taxon>Erythroxylum</taxon>
    </lineage>
</organism>
<keyword evidence="3" id="KW-0472">Membrane</keyword>
<proteinExistence type="predicted"/>
<dbReference type="AlphaFoldDB" id="A0AAV8UDR3"/>
<feature type="transmembrane region" description="Helical" evidence="3">
    <location>
        <begin position="68"/>
        <end position="88"/>
    </location>
</feature>
<accession>A0AAV8UDR3</accession>
<keyword evidence="6" id="KW-1185">Reference proteome</keyword>
<feature type="region of interest" description="Disordered" evidence="2">
    <location>
        <begin position="210"/>
        <end position="232"/>
    </location>
</feature>
<sequence length="272" mass="30654">MVVKSDGLDAVMKEAVDLEKVSIEEVFNHLKCTREGLSSDDVRERLALFGYNKLEEKKESKLLKFLGFMWNPLSWVMEAAAIMAIALANGGGKGPDYQDFVDCGLHCSKLRQRMIYNLQIASAISAIANWEFAGIRSIGWGWTGAIWVFNIVTYLLLDPLKFAVRYALSGRAWNLVVDQRTALTSKKDFGKEEREAAWAAEQRSLHGLQSGDYRRSTDNRSSVGEPNHMAEEARKRAEIARLTELHTLKGKVENAAKRRGLDVEAMNQHYTL</sequence>
<evidence type="ECO:0000313" key="5">
    <source>
        <dbReference type="EMBL" id="KAJ8900189.1"/>
    </source>
</evidence>
<dbReference type="Pfam" id="PF00690">
    <property type="entry name" value="Cation_ATPase_N"/>
    <property type="match status" value="1"/>
</dbReference>
<name>A0AAV8UDR3_9ROSI</name>
<evidence type="ECO:0000256" key="2">
    <source>
        <dbReference type="SAM" id="MobiDB-lite"/>
    </source>
</evidence>
<keyword evidence="3" id="KW-1133">Transmembrane helix</keyword>
<comment type="caution">
    <text evidence="5">The sequence shown here is derived from an EMBL/GenBank/DDBJ whole genome shotgun (WGS) entry which is preliminary data.</text>
</comment>
<dbReference type="InterPro" id="IPR004014">
    <property type="entry name" value="ATPase_P-typ_cation-transptr_N"/>
</dbReference>
<evidence type="ECO:0000313" key="6">
    <source>
        <dbReference type="Proteomes" id="UP001159364"/>
    </source>
</evidence>
<evidence type="ECO:0000256" key="3">
    <source>
        <dbReference type="SAM" id="Phobius"/>
    </source>
</evidence>
<dbReference type="SMART" id="SM00831">
    <property type="entry name" value="Cation_ATPase_N"/>
    <property type="match status" value="1"/>
</dbReference>
<dbReference type="InterPro" id="IPR023298">
    <property type="entry name" value="ATPase_P-typ_TM_dom_sf"/>
</dbReference>
<keyword evidence="1" id="KW-0460">Magnesium</keyword>
<dbReference type="EMBL" id="JAIWQS010000008">
    <property type="protein sequence ID" value="KAJ8900189.1"/>
    <property type="molecule type" value="Genomic_DNA"/>
</dbReference>
<feature type="domain" description="Cation-transporting P-type ATPase N-terminal" evidence="4">
    <location>
        <begin position="17"/>
        <end position="89"/>
    </location>
</feature>
<evidence type="ECO:0000256" key="1">
    <source>
        <dbReference type="ARBA" id="ARBA00022842"/>
    </source>
</evidence>
<gene>
    <name evidence="5" type="ORF">K2173_024829</name>
</gene>
<dbReference type="PANTHER" id="PTHR42861">
    <property type="entry name" value="CALCIUM-TRANSPORTING ATPASE"/>
    <property type="match status" value="1"/>
</dbReference>
<dbReference type="Gene3D" id="6.10.140.890">
    <property type="match status" value="1"/>
</dbReference>